<feature type="domain" description="Protein kinase" evidence="1">
    <location>
        <begin position="1"/>
        <end position="230"/>
    </location>
</feature>
<dbReference type="Gene3D" id="1.10.510.10">
    <property type="entry name" value="Transferase(Phosphotransferase) domain 1"/>
    <property type="match status" value="1"/>
</dbReference>
<dbReference type="GO" id="GO:0004674">
    <property type="term" value="F:protein serine/threonine kinase activity"/>
    <property type="evidence" value="ECO:0007669"/>
    <property type="project" value="InterPro"/>
</dbReference>
<dbReference type="PROSITE" id="PS50011">
    <property type="entry name" value="PROTEIN_KINASE_DOM"/>
    <property type="match status" value="1"/>
</dbReference>
<feature type="non-terminal residue" evidence="2">
    <location>
        <position position="1"/>
    </location>
</feature>
<reference evidence="2" key="1">
    <citation type="journal article" date="2014" name="Front. Microbiol.">
        <title>High frequency of phylogenetically diverse reductive dehalogenase-homologous genes in deep subseafloor sedimentary metagenomes.</title>
        <authorList>
            <person name="Kawai M."/>
            <person name="Futagami T."/>
            <person name="Toyoda A."/>
            <person name="Takaki Y."/>
            <person name="Nishi S."/>
            <person name="Hori S."/>
            <person name="Arai W."/>
            <person name="Tsubouchi T."/>
            <person name="Morono Y."/>
            <person name="Uchiyama I."/>
            <person name="Ito T."/>
            <person name="Fujiyama A."/>
            <person name="Inagaki F."/>
            <person name="Takami H."/>
        </authorList>
    </citation>
    <scope>NUCLEOTIDE SEQUENCE</scope>
    <source>
        <strain evidence="2">Expedition CK06-06</strain>
    </source>
</reference>
<dbReference type="GO" id="GO:0005524">
    <property type="term" value="F:ATP binding"/>
    <property type="evidence" value="ECO:0007669"/>
    <property type="project" value="InterPro"/>
</dbReference>
<name>X0W2A1_9ZZZZ</name>
<dbReference type="GO" id="GO:0010506">
    <property type="term" value="P:regulation of autophagy"/>
    <property type="evidence" value="ECO:0007669"/>
    <property type="project" value="InterPro"/>
</dbReference>
<dbReference type="InterPro" id="IPR000719">
    <property type="entry name" value="Prot_kinase_dom"/>
</dbReference>
<proteinExistence type="predicted"/>
<dbReference type="InterPro" id="IPR045269">
    <property type="entry name" value="Atg1-like"/>
</dbReference>
<dbReference type="PANTHER" id="PTHR24348">
    <property type="entry name" value="SERINE/THREONINE-PROTEIN KINASE UNC-51-RELATED"/>
    <property type="match status" value="1"/>
</dbReference>
<dbReference type="InterPro" id="IPR011009">
    <property type="entry name" value="Kinase-like_dom_sf"/>
</dbReference>
<dbReference type="Pfam" id="PF00069">
    <property type="entry name" value="Pkinase"/>
    <property type="match status" value="1"/>
</dbReference>
<evidence type="ECO:0000259" key="1">
    <source>
        <dbReference type="PROSITE" id="PS50011"/>
    </source>
</evidence>
<dbReference type="CDD" id="cd14014">
    <property type="entry name" value="STKc_PknB_like"/>
    <property type="match status" value="1"/>
</dbReference>
<evidence type="ECO:0000313" key="2">
    <source>
        <dbReference type="EMBL" id="GAG24924.1"/>
    </source>
</evidence>
<dbReference type="EMBL" id="BARS01030705">
    <property type="protein sequence ID" value="GAG24924.1"/>
    <property type="molecule type" value="Genomic_DNA"/>
</dbReference>
<dbReference type="GO" id="GO:0005737">
    <property type="term" value="C:cytoplasm"/>
    <property type="evidence" value="ECO:0007669"/>
    <property type="project" value="TreeGrafter"/>
</dbReference>
<comment type="caution">
    <text evidence="2">The sequence shown here is derived from an EMBL/GenBank/DDBJ whole genome shotgun (WGS) entry which is preliminary data.</text>
</comment>
<feature type="non-terminal residue" evidence="2">
    <location>
        <position position="263"/>
    </location>
</feature>
<gene>
    <name evidence="2" type="ORF">S01H1_47870</name>
</gene>
<organism evidence="2">
    <name type="scientific">marine sediment metagenome</name>
    <dbReference type="NCBI Taxonomy" id="412755"/>
    <lineage>
        <taxon>unclassified sequences</taxon>
        <taxon>metagenomes</taxon>
        <taxon>ecological metagenomes</taxon>
    </lineage>
</organism>
<dbReference type="SUPFAM" id="SSF56112">
    <property type="entry name" value="Protein kinase-like (PK-like)"/>
    <property type="match status" value="1"/>
</dbReference>
<sequence>QPLVLKHVLRREPGDERFVVQALNEYRLGSKVNHPVLRRVLEMRKKGLLSVREVFLFMEPVEGKHLEEQQPTDLALILRMMVPVSEGLASIHELGFVHADVNPRNILLSPSGLVKLIDYGLSCPIGTVKDRVQGTLVFLSPEQARMEQIDHRTDIFNFAAVLYWLVTSQTIGPPEVGQNLGGRGHLVAPRDLNPNLSESLGQLLIQCLSQKQVDRPGSMQQVAEALRAELAEIIKLPPERREVQPATLSAKSVVRHIPLLNDP</sequence>
<protein>
    <recommendedName>
        <fullName evidence="1">Protein kinase domain-containing protein</fullName>
    </recommendedName>
</protein>
<dbReference type="AlphaFoldDB" id="X0W2A1"/>
<accession>X0W2A1</accession>